<organism evidence="2 3">
    <name type="scientific">Tetrahymena thermophila (strain SB210)</name>
    <dbReference type="NCBI Taxonomy" id="312017"/>
    <lineage>
        <taxon>Eukaryota</taxon>
        <taxon>Sar</taxon>
        <taxon>Alveolata</taxon>
        <taxon>Ciliophora</taxon>
        <taxon>Intramacronucleata</taxon>
        <taxon>Oligohymenophorea</taxon>
        <taxon>Hymenostomatida</taxon>
        <taxon>Tetrahymenina</taxon>
        <taxon>Tetrahymenidae</taxon>
        <taxon>Tetrahymena</taxon>
    </lineage>
</organism>
<proteinExistence type="predicted"/>
<evidence type="ECO:0000313" key="3">
    <source>
        <dbReference type="Proteomes" id="UP000009168"/>
    </source>
</evidence>
<protein>
    <recommendedName>
        <fullName evidence="4">Transmembrane protein</fullName>
    </recommendedName>
</protein>
<evidence type="ECO:0008006" key="4">
    <source>
        <dbReference type="Google" id="ProtNLM"/>
    </source>
</evidence>
<reference evidence="3" key="1">
    <citation type="journal article" date="2006" name="PLoS Biol.">
        <title>Macronuclear genome sequence of the ciliate Tetrahymena thermophila, a model eukaryote.</title>
        <authorList>
            <person name="Eisen J.A."/>
            <person name="Coyne R.S."/>
            <person name="Wu M."/>
            <person name="Wu D."/>
            <person name="Thiagarajan M."/>
            <person name="Wortman J.R."/>
            <person name="Badger J.H."/>
            <person name="Ren Q."/>
            <person name="Amedeo P."/>
            <person name="Jones K.M."/>
            <person name="Tallon L.J."/>
            <person name="Delcher A.L."/>
            <person name="Salzberg S.L."/>
            <person name="Silva J.C."/>
            <person name="Haas B.J."/>
            <person name="Majoros W.H."/>
            <person name="Farzad M."/>
            <person name="Carlton J.M."/>
            <person name="Smith R.K. Jr."/>
            <person name="Garg J."/>
            <person name="Pearlman R.E."/>
            <person name="Karrer K.M."/>
            <person name="Sun L."/>
            <person name="Manning G."/>
            <person name="Elde N.C."/>
            <person name="Turkewitz A.P."/>
            <person name="Asai D.J."/>
            <person name="Wilkes D.E."/>
            <person name="Wang Y."/>
            <person name="Cai H."/>
            <person name="Collins K."/>
            <person name="Stewart B.A."/>
            <person name="Lee S.R."/>
            <person name="Wilamowska K."/>
            <person name="Weinberg Z."/>
            <person name="Ruzzo W.L."/>
            <person name="Wloga D."/>
            <person name="Gaertig J."/>
            <person name="Frankel J."/>
            <person name="Tsao C.-C."/>
            <person name="Gorovsky M.A."/>
            <person name="Keeling P.J."/>
            <person name="Waller R.F."/>
            <person name="Patron N.J."/>
            <person name="Cherry J.M."/>
            <person name="Stover N.A."/>
            <person name="Krieger C.J."/>
            <person name="del Toro C."/>
            <person name="Ryder H.F."/>
            <person name="Williamson S.C."/>
            <person name="Barbeau R.A."/>
            <person name="Hamilton E.P."/>
            <person name="Orias E."/>
        </authorList>
    </citation>
    <scope>NUCLEOTIDE SEQUENCE [LARGE SCALE GENOMIC DNA]</scope>
    <source>
        <strain evidence="3">SB210</strain>
    </source>
</reference>
<sequence length="98" mass="11440">MQKFQCFLLIFIFLLINSCSASWECITQYGCSVQYNKAKQMRPTIVQYCNKQCKAGTNKFTDGQYLDCLQTVGFEYVEIRNLMFCDVNRCASVKEEEQ</sequence>
<name>W7XK89_TETTS</name>
<evidence type="ECO:0000313" key="2">
    <source>
        <dbReference type="EMBL" id="EWS74719.1"/>
    </source>
</evidence>
<dbReference type="GeneID" id="24437893"/>
<feature type="signal peptide" evidence="1">
    <location>
        <begin position="1"/>
        <end position="21"/>
    </location>
</feature>
<dbReference type="Proteomes" id="UP000009168">
    <property type="component" value="Unassembled WGS sequence"/>
</dbReference>
<dbReference type="EMBL" id="GG662718">
    <property type="protein sequence ID" value="EWS74719.1"/>
    <property type="molecule type" value="Genomic_DNA"/>
</dbReference>
<dbReference type="AlphaFoldDB" id="W7XK89"/>
<keyword evidence="3" id="KW-1185">Reference proteome</keyword>
<accession>W7XK89</accession>
<dbReference type="RefSeq" id="XP_012652720.1">
    <property type="nucleotide sequence ID" value="XM_012797266.1"/>
</dbReference>
<keyword evidence="1" id="KW-0732">Signal</keyword>
<feature type="chain" id="PRO_5004907017" description="Transmembrane protein" evidence="1">
    <location>
        <begin position="22"/>
        <end position="98"/>
    </location>
</feature>
<dbReference type="KEGG" id="tet:TTHERM_000225739"/>
<evidence type="ECO:0000256" key="1">
    <source>
        <dbReference type="SAM" id="SignalP"/>
    </source>
</evidence>
<dbReference type="InParanoid" id="W7XK89"/>
<gene>
    <name evidence="2" type="ORF">TTHERM_000225739</name>
</gene>